<dbReference type="STRING" id="1267423.SAMN05216290_0623"/>
<reference evidence="6" key="1">
    <citation type="submission" date="2016-10" db="EMBL/GenBank/DDBJ databases">
        <authorList>
            <person name="Varghese N."/>
            <person name="Submissions S."/>
        </authorList>
    </citation>
    <scope>NUCLEOTIDE SEQUENCE [LARGE SCALE GENOMIC DNA]</scope>
    <source>
        <strain evidence="6">CGMCC 1.12402</strain>
    </source>
</reference>
<accession>A0A1I0MQX5</accession>
<feature type="region of interest" description="Disordered" evidence="3">
    <location>
        <begin position="1"/>
        <end position="20"/>
    </location>
</feature>
<dbReference type="Pfam" id="PF02195">
    <property type="entry name" value="ParB_N"/>
    <property type="match status" value="1"/>
</dbReference>
<dbReference type="PANTHER" id="PTHR33375">
    <property type="entry name" value="CHROMOSOME-PARTITIONING PROTEIN PARB-RELATED"/>
    <property type="match status" value="1"/>
</dbReference>
<dbReference type="Proteomes" id="UP000199437">
    <property type="component" value="Unassembled WGS sequence"/>
</dbReference>
<dbReference type="AlphaFoldDB" id="A0A1I0MQX5"/>
<dbReference type="GO" id="GO:0005694">
    <property type="term" value="C:chromosome"/>
    <property type="evidence" value="ECO:0007669"/>
    <property type="project" value="TreeGrafter"/>
</dbReference>
<dbReference type="PANTHER" id="PTHR33375:SF7">
    <property type="entry name" value="CHROMOSOME 2-PARTITIONING PROTEIN PARB-RELATED"/>
    <property type="match status" value="1"/>
</dbReference>
<dbReference type="InterPro" id="IPR004437">
    <property type="entry name" value="ParB/RepB/Spo0J"/>
</dbReference>
<dbReference type="RefSeq" id="WP_090256923.1">
    <property type="nucleotide sequence ID" value="NZ_FOIR01000001.1"/>
</dbReference>
<dbReference type="InterPro" id="IPR036086">
    <property type="entry name" value="ParB/Sulfiredoxin_sf"/>
</dbReference>
<dbReference type="GO" id="GO:0003677">
    <property type="term" value="F:DNA binding"/>
    <property type="evidence" value="ECO:0007669"/>
    <property type="project" value="InterPro"/>
</dbReference>
<dbReference type="Gene3D" id="1.10.10.2830">
    <property type="match status" value="1"/>
</dbReference>
<feature type="domain" description="ParB-like N-terminal" evidence="4">
    <location>
        <begin position="3"/>
        <end position="99"/>
    </location>
</feature>
<evidence type="ECO:0000259" key="4">
    <source>
        <dbReference type="SMART" id="SM00470"/>
    </source>
</evidence>
<dbReference type="CDD" id="cd16406">
    <property type="entry name" value="ParB_N_like"/>
    <property type="match status" value="1"/>
</dbReference>
<keyword evidence="6" id="KW-1185">Reference proteome</keyword>
<dbReference type="EMBL" id="FOIR01000001">
    <property type="protein sequence ID" value="SEV90976.1"/>
    <property type="molecule type" value="Genomic_DNA"/>
</dbReference>
<dbReference type="GeneID" id="99985372"/>
<dbReference type="InterPro" id="IPR050336">
    <property type="entry name" value="Chromosome_partition/occlusion"/>
</dbReference>
<dbReference type="SMART" id="SM00470">
    <property type="entry name" value="ParB"/>
    <property type="match status" value="1"/>
</dbReference>
<dbReference type="SUPFAM" id="SSF109709">
    <property type="entry name" value="KorB DNA-binding domain-like"/>
    <property type="match status" value="1"/>
</dbReference>
<name>A0A1I0MQX5_9BACT</name>
<dbReference type="Gene3D" id="3.90.1530.10">
    <property type="entry name" value="Conserved hypothetical protein from pyrococcus furiosus pfu- 392566-001, ParB domain"/>
    <property type="match status" value="1"/>
</dbReference>
<comment type="similarity">
    <text evidence="1">Belongs to the ParB family.</text>
</comment>
<dbReference type="InterPro" id="IPR003115">
    <property type="entry name" value="ParB_N"/>
</dbReference>
<evidence type="ECO:0000256" key="3">
    <source>
        <dbReference type="SAM" id="MobiDB-lite"/>
    </source>
</evidence>
<gene>
    <name evidence="5" type="ORF">SAMN05216290_0623</name>
</gene>
<proteinExistence type="inferred from homology"/>
<feature type="coiled-coil region" evidence="2">
    <location>
        <begin position="289"/>
        <end position="348"/>
    </location>
</feature>
<evidence type="ECO:0000256" key="2">
    <source>
        <dbReference type="SAM" id="Coils"/>
    </source>
</evidence>
<dbReference type="NCBIfam" id="TIGR00180">
    <property type="entry name" value="parB_part"/>
    <property type="match status" value="1"/>
</dbReference>
<protein>
    <submittedName>
        <fullName evidence="5">ParB family protein</fullName>
    </submittedName>
</protein>
<dbReference type="GO" id="GO:0007059">
    <property type="term" value="P:chromosome segregation"/>
    <property type="evidence" value="ECO:0007669"/>
    <property type="project" value="TreeGrafter"/>
</dbReference>
<evidence type="ECO:0000313" key="5">
    <source>
        <dbReference type="EMBL" id="SEV90976.1"/>
    </source>
</evidence>
<evidence type="ECO:0000313" key="6">
    <source>
        <dbReference type="Proteomes" id="UP000199437"/>
    </source>
</evidence>
<keyword evidence="2" id="KW-0175">Coiled coil</keyword>
<sequence length="605" mass="68750">MQQQTPLNKLQVAPENSRKTNVTARQEELKASIKAYGLLQPLLVRPADQKGHFFVVDGQRRLLALKALAKDKVLKPTISVKCEQIDPEIAQELSLTANVQTQAMHPADQFDAFFEMSQKNISIRDISARFGISEKTVKQRLKLASVSPQFLAQYREGEMSLEQLEAFTLSEDQEKQETVWSQLNDWQKNPHQIKAMLTEKKVSSSDHRVRFITLEAYKKAGGHMEADLFSEDIYLSNLELIEKLVSDKVSKTAKAVEAEGWGFVEVSSKYEYDFVQQYNRIWPEPVELGDKDAERLKAVEDEIERLQDMYNEADADNQDGLDEKLDTLEIEKEQLEEKKEAYTKEQKANAGAYVSYRHGEIFITRGLVEASAPTSANKKEARPKKEISERLLERLTAHKTLALQDVLSNSPQIGFDLMLCEMVKNTFQDNLGQSGSCFHLRMDSASLPRDDESLKDSFATANRQKAFEKWASILRTDNGAVLYEAVSSMKQEQKMKLLAFCFAGCLDVVIPPKAHFTQSRQDTVNWLADLLKLDMTQYWKPTAALYFNHIAKDNILNAVKDVKGVKVADTLKKLKKSELAKEAENRLENSGWLPTPLQVGLYEPE</sequence>
<organism evidence="5 6">
    <name type="scientific">Roseivirga pacifica</name>
    <dbReference type="NCBI Taxonomy" id="1267423"/>
    <lineage>
        <taxon>Bacteria</taxon>
        <taxon>Pseudomonadati</taxon>
        <taxon>Bacteroidota</taxon>
        <taxon>Cytophagia</taxon>
        <taxon>Cytophagales</taxon>
        <taxon>Roseivirgaceae</taxon>
        <taxon>Roseivirga</taxon>
    </lineage>
</organism>
<dbReference type="SUPFAM" id="SSF110849">
    <property type="entry name" value="ParB/Sulfiredoxin"/>
    <property type="match status" value="1"/>
</dbReference>
<dbReference type="OrthoDB" id="9796891at2"/>
<evidence type="ECO:0000256" key="1">
    <source>
        <dbReference type="ARBA" id="ARBA00006295"/>
    </source>
</evidence>